<accession>A0AAP0E052</accession>
<proteinExistence type="predicted"/>
<evidence type="ECO:0000313" key="2">
    <source>
        <dbReference type="Proteomes" id="UP001420932"/>
    </source>
</evidence>
<keyword evidence="2" id="KW-1185">Reference proteome</keyword>
<sequence length="52" mass="5939">MGQTEVESFLVVPAIQDVHATEVGKLLRQFISNQVRIELNSIEYTVQAFLLY</sequence>
<reference evidence="1 2" key="1">
    <citation type="submission" date="2024-01" db="EMBL/GenBank/DDBJ databases">
        <title>Genome assemblies of Stephania.</title>
        <authorList>
            <person name="Yang L."/>
        </authorList>
    </citation>
    <scope>NUCLEOTIDE SEQUENCE [LARGE SCALE GENOMIC DNA]</scope>
    <source>
        <strain evidence="1">YNDBR</strain>
        <tissue evidence="1">Leaf</tissue>
    </source>
</reference>
<gene>
    <name evidence="1" type="ORF">Syun_031792</name>
</gene>
<protein>
    <submittedName>
        <fullName evidence="1">Uncharacterized protein</fullName>
    </submittedName>
</protein>
<dbReference type="Proteomes" id="UP001420932">
    <property type="component" value="Unassembled WGS sequence"/>
</dbReference>
<evidence type="ECO:0000313" key="1">
    <source>
        <dbReference type="EMBL" id="KAK9081872.1"/>
    </source>
</evidence>
<comment type="caution">
    <text evidence="1">The sequence shown here is derived from an EMBL/GenBank/DDBJ whole genome shotgun (WGS) entry which is preliminary data.</text>
</comment>
<name>A0AAP0E052_9MAGN</name>
<dbReference type="EMBL" id="JBBNAF010000044">
    <property type="protein sequence ID" value="KAK9081872.1"/>
    <property type="molecule type" value="Genomic_DNA"/>
</dbReference>
<dbReference type="AlphaFoldDB" id="A0AAP0E052"/>
<organism evidence="1 2">
    <name type="scientific">Stephania yunnanensis</name>
    <dbReference type="NCBI Taxonomy" id="152371"/>
    <lineage>
        <taxon>Eukaryota</taxon>
        <taxon>Viridiplantae</taxon>
        <taxon>Streptophyta</taxon>
        <taxon>Embryophyta</taxon>
        <taxon>Tracheophyta</taxon>
        <taxon>Spermatophyta</taxon>
        <taxon>Magnoliopsida</taxon>
        <taxon>Ranunculales</taxon>
        <taxon>Menispermaceae</taxon>
        <taxon>Menispermoideae</taxon>
        <taxon>Cissampelideae</taxon>
        <taxon>Stephania</taxon>
    </lineage>
</organism>